<accession>A0A8H6HVI1</accession>
<organism evidence="1 2">
    <name type="scientific">Ephemerocybe angulata</name>
    <dbReference type="NCBI Taxonomy" id="980116"/>
    <lineage>
        <taxon>Eukaryota</taxon>
        <taxon>Fungi</taxon>
        <taxon>Dikarya</taxon>
        <taxon>Basidiomycota</taxon>
        <taxon>Agaricomycotina</taxon>
        <taxon>Agaricomycetes</taxon>
        <taxon>Agaricomycetidae</taxon>
        <taxon>Agaricales</taxon>
        <taxon>Agaricineae</taxon>
        <taxon>Psathyrellaceae</taxon>
        <taxon>Ephemerocybe</taxon>
    </lineage>
</organism>
<dbReference type="EMBL" id="JACGCI010000039">
    <property type="protein sequence ID" value="KAF6753359.1"/>
    <property type="molecule type" value="Genomic_DNA"/>
</dbReference>
<name>A0A8H6HVI1_9AGAR</name>
<proteinExistence type="predicted"/>
<evidence type="ECO:0000313" key="1">
    <source>
        <dbReference type="EMBL" id="KAF6753359.1"/>
    </source>
</evidence>
<evidence type="ECO:0000313" key="2">
    <source>
        <dbReference type="Proteomes" id="UP000521943"/>
    </source>
</evidence>
<dbReference type="AlphaFoldDB" id="A0A8H6HVI1"/>
<sequence>MKIGVVIIGDLVASLPLVTRCAFPSLPIRCSPLQAHANIIPLTSSNYSQVSIVSRLAPASIGQHRSPDGS</sequence>
<reference evidence="1 2" key="1">
    <citation type="submission" date="2020-07" db="EMBL/GenBank/DDBJ databases">
        <title>Comparative genomics of pyrophilous fungi reveals a link between fire events and developmental genes.</title>
        <authorList>
            <consortium name="DOE Joint Genome Institute"/>
            <person name="Steindorff A.S."/>
            <person name="Carver A."/>
            <person name="Calhoun S."/>
            <person name="Stillman K."/>
            <person name="Liu H."/>
            <person name="Lipzen A."/>
            <person name="Pangilinan J."/>
            <person name="Labutti K."/>
            <person name="Bruns T.D."/>
            <person name="Grigoriev I.V."/>
        </authorList>
    </citation>
    <scope>NUCLEOTIDE SEQUENCE [LARGE SCALE GENOMIC DNA]</scope>
    <source>
        <strain evidence="1 2">CBS 144469</strain>
    </source>
</reference>
<protein>
    <submittedName>
        <fullName evidence="1">Uncharacterized protein</fullName>
    </submittedName>
</protein>
<gene>
    <name evidence="1" type="ORF">DFP72DRAFT_901480</name>
</gene>
<comment type="caution">
    <text evidence="1">The sequence shown here is derived from an EMBL/GenBank/DDBJ whole genome shotgun (WGS) entry which is preliminary data.</text>
</comment>
<dbReference type="Proteomes" id="UP000521943">
    <property type="component" value="Unassembled WGS sequence"/>
</dbReference>
<keyword evidence="2" id="KW-1185">Reference proteome</keyword>